<evidence type="ECO:0000313" key="3">
    <source>
        <dbReference type="Proteomes" id="UP000238479"/>
    </source>
</evidence>
<dbReference type="Gramene" id="PRQ21756">
    <property type="protein sequence ID" value="PRQ21756"/>
    <property type="gene ID" value="RchiOBHm_Chr7g0242761"/>
</dbReference>
<dbReference type="AlphaFoldDB" id="A0A2P6PIJ6"/>
<dbReference type="EMBL" id="PDCK01000045">
    <property type="protein sequence ID" value="PRQ21756.1"/>
    <property type="molecule type" value="Genomic_DNA"/>
</dbReference>
<proteinExistence type="predicted"/>
<sequence length="243" mass="26112">MLEQLDAIFGGDIGAPGSRDVITVDSGEAEVTSQAVGDAVPMVEVTEAQPEPEAVDVGGVPAVETEVQGQVGEVDGTRVSKTCARTDGAGSRKRTALQLRLGSPPVGVDVDTHGGKRSRVDGVSRSRSSSGGSRGSRDEVVGGLARTLGEIGVTDGDLLHMVADLRNCHRDRSRVNAEDPRLGYREAQERLMRAVNINYHASAELVAHFDLEIAHLQRELNVERERRASCRVRWTVVKQSIKK</sequence>
<accession>A0A2P6PIJ6</accession>
<evidence type="ECO:0000313" key="2">
    <source>
        <dbReference type="EMBL" id="PRQ21756.1"/>
    </source>
</evidence>
<keyword evidence="3" id="KW-1185">Reference proteome</keyword>
<reference evidence="2 3" key="1">
    <citation type="journal article" date="2018" name="Nat. Genet.">
        <title>The Rosa genome provides new insights in the design of modern roses.</title>
        <authorList>
            <person name="Bendahmane M."/>
        </authorList>
    </citation>
    <scope>NUCLEOTIDE SEQUENCE [LARGE SCALE GENOMIC DNA]</scope>
    <source>
        <strain evidence="3">cv. Old Blush</strain>
    </source>
</reference>
<gene>
    <name evidence="2" type="ORF">RchiOBHm_Chr7g0242761</name>
</gene>
<evidence type="ECO:0000256" key="1">
    <source>
        <dbReference type="SAM" id="MobiDB-lite"/>
    </source>
</evidence>
<protein>
    <submittedName>
        <fullName evidence="2">Uncharacterized protein</fullName>
    </submittedName>
</protein>
<comment type="caution">
    <text evidence="2">The sequence shown here is derived from an EMBL/GenBank/DDBJ whole genome shotgun (WGS) entry which is preliminary data.</text>
</comment>
<dbReference type="Proteomes" id="UP000238479">
    <property type="component" value="Chromosome 7"/>
</dbReference>
<organism evidence="2 3">
    <name type="scientific">Rosa chinensis</name>
    <name type="common">China rose</name>
    <dbReference type="NCBI Taxonomy" id="74649"/>
    <lineage>
        <taxon>Eukaryota</taxon>
        <taxon>Viridiplantae</taxon>
        <taxon>Streptophyta</taxon>
        <taxon>Embryophyta</taxon>
        <taxon>Tracheophyta</taxon>
        <taxon>Spermatophyta</taxon>
        <taxon>Magnoliopsida</taxon>
        <taxon>eudicotyledons</taxon>
        <taxon>Gunneridae</taxon>
        <taxon>Pentapetalae</taxon>
        <taxon>rosids</taxon>
        <taxon>fabids</taxon>
        <taxon>Rosales</taxon>
        <taxon>Rosaceae</taxon>
        <taxon>Rosoideae</taxon>
        <taxon>Rosoideae incertae sedis</taxon>
        <taxon>Rosa</taxon>
    </lineage>
</organism>
<name>A0A2P6PIJ6_ROSCH</name>
<feature type="compositionally biased region" description="Basic and acidic residues" evidence="1">
    <location>
        <begin position="110"/>
        <end position="124"/>
    </location>
</feature>
<feature type="region of interest" description="Disordered" evidence="1">
    <location>
        <begin position="84"/>
        <end position="141"/>
    </location>
</feature>